<proteinExistence type="predicted"/>
<organism evidence="1 2">
    <name type="scientific">Deinococcus multiflagellatus</name>
    <dbReference type="NCBI Taxonomy" id="1656887"/>
    <lineage>
        <taxon>Bacteria</taxon>
        <taxon>Thermotogati</taxon>
        <taxon>Deinococcota</taxon>
        <taxon>Deinococci</taxon>
        <taxon>Deinococcales</taxon>
        <taxon>Deinococcaceae</taxon>
        <taxon>Deinococcus</taxon>
    </lineage>
</organism>
<reference evidence="2" key="1">
    <citation type="journal article" date="2019" name="Int. J. Syst. Evol. Microbiol.">
        <title>The Global Catalogue of Microorganisms (GCM) 10K type strain sequencing project: providing services to taxonomists for standard genome sequencing and annotation.</title>
        <authorList>
            <consortium name="The Broad Institute Genomics Platform"/>
            <consortium name="The Broad Institute Genome Sequencing Center for Infectious Disease"/>
            <person name="Wu L."/>
            <person name="Ma J."/>
        </authorList>
    </citation>
    <scope>NUCLEOTIDE SEQUENCE [LARGE SCALE GENOMIC DNA]</scope>
    <source>
        <strain evidence="2">CCUG 63830</strain>
    </source>
</reference>
<evidence type="ECO:0000313" key="1">
    <source>
        <dbReference type="EMBL" id="MFC6663086.1"/>
    </source>
</evidence>
<dbReference type="Proteomes" id="UP001596317">
    <property type="component" value="Unassembled WGS sequence"/>
</dbReference>
<keyword evidence="2" id="KW-1185">Reference proteome</keyword>
<dbReference type="EMBL" id="JBHSWB010000002">
    <property type="protein sequence ID" value="MFC6663086.1"/>
    <property type="molecule type" value="Genomic_DNA"/>
</dbReference>
<evidence type="ECO:0000313" key="2">
    <source>
        <dbReference type="Proteomes" id="UP001596317"/>
    </source>
</evidence>
<protein>
    <submittedName>
        <fullName evidence="1">Uncharacterized protein</fullName>
    </submittedName>
</protein>
<gene>
    <name evidence="1" type="ORF">ACFP90_23865</name>
</gene>
<accession>A0ABW1ZQV4</accession>
<name>A0ABW1ZQV4_9DEIO</name>
<comment type="caution">
    <text evidence="1">The sequence shown here is derived from an EMBL/GenBank/DDBJ whole genome shotgun (WGS) entry which is preliminary data.</text>
</comment>
<sequence length="88" mass="9484">MTTPTTPEASAPANATAPVTSTLLAYIEDRLNTQAPSHDYGAGYCAALHDATRLCAGLSTERPHEVTHVAAPSVHRRKHDPQPFRHPM</sequence>
<dbReference type="RefSeq" id="WP_224611991.1">
    <property type="nucleotide sequence ID" value="NZ_JAIQXV010000022.1"/>
</dbReference>